<name>A0A5C4THJ7_9BACL</name>
<proteinExistence type="predicted"/>
<dbReference type="OrthoDB" id="2229600at2"/>
<evidence type="ECO:0008006" key="3">
    <source>
        <dbReference type="Google" id="ProtNLM"/>
    </source>
</evidence>
<evidence type="ECO:0000313" key="1">
    <source>
        <dbReference type="EMBL" id="TNJ68222.1"/>
    </source>
</evidence>
<organism evidence="1 2">
    <name type="scientific">Paenibacillus hemerocallicola</name>
    <dbReference type="NCBI Taxonomy" id="1172614"/>
    <lineage>
        <taxon>Bacteria</taxon>
        <taxon>Bacillati</taxon>
        <taxon>Bacillota</taxon>
        <taxon>Bacilli</taxon>
        <taxon>Bacillales</taxon>
        <taxon>Paenibacillaceae</taxon>
        <taxon>Paenibacillus</taxon>
    </lineage>
</organism>
<dbReference type="Proteomes" id="UP000307943">
    <property type="component" value="Unassembled WGS sequence"/>
</dbReference>
<keyword evidence="2" id="KW-1185">Reference proteome</keyword>
<dbReference type="AlphaFoldDB" id="A0A5C4THJ7"/>
<gene>
    <name evidence="1" type="ORF">FE784_00750</name>
</gene>
<dbReference type="Pfam" id="PF05135">
    <property type="entry name" value="Phage_connect_1"/>
    <property type="match status" value="1"/>
</dbReference>
<protein>
    <recommendedName>
        <fullName evidence="3">Phage gp6-like head-tail connector protein</fullName>
    </recommendedName>
</protein>
<comment type="caution">
    <text evidence="1">The sequence shown here is derived from an EMBL/GenBank/DDBJ whole genome shotgun (WGS) entry which is preliminary data.</text>
</comment>
<dbReference type="InterPro" id="IPR021146">
    <property type="entry name" value="Phage_gp6-like_head-tail"/>
</dbReference>
<evidence type="ECO:0000313" key="2">
    <source>
        <dbReference type="Proteomes" id="UP000307943"/>
    </source>
</evidence>
<reference evidence="1 2" key="1">
    <citation type="submission" date="2019-05" db="EMBL/GenBank/DDBJ databases">
        <title>We sequenced the genome of Paenibacillus hemerocallicola KCTC 33185 for further insight into its adaptation and study the phylogeny of Paenibacillus.</title>
        <authorList>
            <person name="Narsing Rao M.P."/>
        </authorList>
    </citation>
    <scope>NUCLEOTIDE SEQUENCE [LARGE SCALE GENOMIC DNA]</scope>
    <source>
        <strain evidence="1 2">KCTC 33185</strain>
    </source>
</reference>
<dbReference type="EMBL" id="VDCQ01000001">
    <property type="protein sequence ID" value="TNJ68222.1"/>
    <property type="molecule type" value="Genomic_DNA"/>
</dbReference>
<accession>A0A5C4THJ7</accession>
<sequence>MLGERRLYCGELIRVAIDKADIRVLVKRRLGLSLAETTHDDLIDLYIDAVEESIKNFCNITIIPDGLKQTWAAMVASALSAEQLAILFPVPEPEETYETQIGDTTVKPIKAVVSTKPPAPSLTVIASVVFDYRSSLIAYRRMRW</sequence>